<evidence type="ECO:0000313" key="1">
    <source>
        <dbReference type="EMBL" id="AGA70860.1"/>
    </source>
</evidence>
<dbReference type="HOGENOM" id="CLU_2286919_0_0_9"/>
<protein>
    <submittedName>
        <fullName evidence="1">Uncharacterized protein</fullName>
    </submittedName>
</protein>
<reference evidence="2" key="1">
    <citation type="submission" date="2012-02" db="EMBL/GenBank/DDBJ databases">
        <title>Complete sequence of Desulfitobacterium dichloroeliminans LMG P-21439.</title>
        <authorList>
            <person name="Lucas S."/>
            <person name="Han J."/>
            <person name="Lapidus A."/>
            <person name="Cheng J.-F."/>
            <person name="Goodwin L."/>
            <person name="Pitluck S."/>
            <person name="Peters L."/>
            <person name="Ovchinnikova G."/>
            <person name="Teshima H."/>
            <person name="Detter J.C."/>
            <person name="Han C."/>
            <person name="Tapia R."/>
            <person name="Land M."/>
            <person name="Hauser L."/>
            <person name="Kyrpides N."/>
            <person name="Ivanova N."/>
            <person name="Pagani I."/>
            <person name="Kruse T."/>
            <person name="de Vos W.M."/>
            <person name="Boon N."/>
            <person name="Smidt H."/>
            <person name="Woyke T."/>
        </authorList>
    </citation>
    <scope>NUCLEOTIDE SEQUENCE [LARGE SCALE GENOMIC DNA]</scope>
    <source>
        <strain evidence="2">LMG P-21439 / DCA1</strain>
    </source>
</reference>
<dbReference type="Proteomes" id="UP000010797">
    <property type="component" value="Chromosome"/>
</dbReference>
<dbReference type="RefSeq" id="WP_015263816.1">
    <property type="nucleotide sequence ID" value="NC_019903.1"/>
</dbReference>
<dbReference type="EMBL" id="CP003344">
    <property type="protein sequence ID" value="AGA70860.1"/>
    <property type="molecule type" value="Genomic_DNA"/>
</dbReference>
<name>L0FCX6_DESDL</name>
<dbReference type="AlphaFoldDB" id="L0FCX6"/>
<organism evidence="1 2">
    <name type="scientific">Desulfitobacterium dichloroeliminans (strain LMG P-21439 / DCA1)</name>
    <dbReference type="NCBI Taxonomy" id="871963"/>
    <lineage>
        <taxon>Bacteria</taxon>
        <taxon>Bacillati</taxon>
        <taxon>Bacillota</taxon>
        <taxon>Clostridia</taxon>
        <taxon>Eubacteriales</taxon>
        <taxon>Desulfitobacteriaceae</taxon>
        <taxon>Desulfitobacterium</taxon>
    </lineage>
</organism>
<proteinExistence type="predicted"/>
<evidence type="ECO:0000313" key="2">
    <source>
        <dbReference type="Proteomes" id="UP000010797"/>
    </source>
</evidence>
<gene>
    <name evidence="1" type="ordered locus">Desdi_3474</name>
</gene>
<keyword evidence="2" id="KW-1185">Reference proteome</keyword>
<sequence length="101" mass="11242">MEVSKNAGAYNMADESGVLAKASLVIDMDKCAANYKVRLNMGGDIIKRLMSAENTRKLLEWASDMDNEKTYMVLTSAMYGNFQMIKHSAILDILVTEEDVV</sequence>
<accession>L0FCX6</accession>
<dbReference type="STRING" id="871963.Desdi_3474"/>
<dbReference type="KEGG" id="ddl:Desdi_3474"/>